<dbReference type="AlphaFoldDB" id="A0A370E2C0"/>
<gene>
    <name evidence="1" type="ORF">DIZ79_01295</name>
</gene>
<dbReference type="Proteomes" id="UP000255508">
    <property type="component" value="Unassembled WGS sequence"/>
</dbReference>
<protein>
    <submittedName>
        <fullName evidence="1">DUF5063 domain-containing protein</fullName>
    </submittedName>
</protein>
<reference evidence="1 2" key="1">
    <citation type="journal article" date="2018" name="ISME J.">
        <title>Endosymbiont genomes yield clues of tubeworm success.</title>
        <authorList>
            <person name="Li Y."/>
            <person name="Liles M.R."/>
            <person name="Halanych K.M."/>
        </authorList>
    </citation>
    <scope>NUCLEOTIDE SEQUENCE [LARGE SCALE GENOMIC DNA]</scope>
    <source>
        <strain evidence="1">A1422</strain>
    </source>
</reference>
<dbReference type="Pfam" id="PF16702">
    <property type="entry name" value="DUF5063"/>
    <property type="match status" value="1"/>
</dbReference>
<proteinExistence type="predicted"/>
<dbReference type="EMBL" id="QFXD01000022">
    <property type="protein sequence ID" value="RDH93223.1"/>
    <property type="molecule type" value="Genomic_DNA"/>
</dbReference>
<sequence>MSPHQQNMTDVARNFCELVDRLQDGDEKWLHEVASLLPRLHAAVSSIEQPDEDDGHYVFADLDARFELYSFLRQLLGERDGYWMEFDVAEDGQSMSGSLADDLTDIYCELKHGLKVMEGEPDQAIEGWRKGYHLHWGQHLVDAERHLYELKARNQLDL</sequence>
<organism evidence="1 2">
    <name type="scientific">endosymbiont of Lamellibrachia luymesi</name>
    <dbReference type="NCBI Taxonomy" id="2200907"/>
    <lineage>
        <taxon>Bacteria</taxon>
        <taxon>Pseudomonadati</taxon>
        <taxon>Pseudomonadota</taxon>
        <taxon>Gammaproteobacteria</taxon>
        <taxon>sulfur-oxidizing symbionts</taxon>
    </lineage>
</organism>
<comment type="caution">
    <text evidence="1">The sequence shown here is derived from an EMBL/GenBank/DDBJ whole genome shotgun (WGS) entry which is preliminary data.</text>
</comment>
<evidence type="ECO:0000313" key="2">
    <source>
        <dbReference type="Proteomes" id="UP000255508"/>
    </source>
</evidence>
<dbReference type="InterPro" id="IPR032025">
    <property type="entry name" value="DUF5063"/>
</dbReference>
<dbReference type="Gene3D" id="1.20.120.1550">
    <property type="entry name" value="Protein of unknown function DUF5063"/>
    <property type="match status" value="1"/>
</dbReference>
<dbReference type="InterPro" id="IPR038312">
    <property type="entry name" value="DUF5063_sf"/>
</dbReference>
<name>A0A370E2C0_9GAMM</name>
<evidence type="ECO:0000313" key="1">
    <source>
        <dbReference type="EMBL" id="RDH93223.1"/>
    </source>
</evidence>
<accession>A0A370E2C0</accession>